<feature type="region of interest" description="Disordered" evidence="1">
    <location>
        <begin position="268"/>
        <end position="353"/>
    </location>
</feature>
<keyword evidence="2" id="KW-1133">Transmembrane helix</keyword>
<dbReference type="InParanoid" id="A0A369JD82"/>
<reference evidence="3" key="1">
    <citation type="submission" date="2018-04" db="EMBL/GenBank/DDBJ databases">
        <title>Whole genome sequencing of Hypsizygus marmoreus.</title>
        <authorList>
            <person name="Choi I.-G."/>
            <person name="Min B."/>
            <person name="Kim J.-G."/>
            <person name="Kim S."/>
            <person name="Oh Y.-L."/>
            <person name="Kong W.-S."/>
            <person name="Park H."/>
            <person name="Jeong J."/>
            <person name="Song E.-S."/>
        </authorList>
    </citation>
    <scope>NUCLEOTIDE SEQUENCE [LARGE SCALE GENOMIC DNA]</scope>
    <source>
        <strain evidence="3">51987-8</strain>
    </source>
</reference>
<dbReference type="OrthoDB" id="2355659at2759"/>
<keyword evidence="2" id="KW-0812">Transmembrane</keyword>
<dbReference type="EMBL" id="LUEZ02000071">
    <property type="protein sequence ID" value="RDB19838.1"/>
    <property type="molecule type" value="Genomic_DNA"/>
</dbReference>
<gene>
    <name evidence="3" type="ORF">Hypma_012831</name>
</gene>
<organism evidence="3 4">
    <name type="scientific">Hypsizygus marmoreus</name>
    <name type="common">White beech mushroom</name>
    <name type="synonym">Agaricus marmoreus</name>
    <dbReference type="NCBI Taxonomy" id="39966"/>
    <lineage>
        <taxon>Eukaryota</taxon>
        <taxon>Fungi</taxon>
        <taxon>Dikarya</taxon>
        <taxon>Basidiomycota</taxon>
        <taxon>Agaricomycotina</taxon>
        <taxon>Agaricomycetes</taxon>
        <taxon>Agaricomycetidae</taxon>
        <taxon>Agaricales</taxon>
        <taxon>Tricholomatineae</taxon>
        <taxon>Lyophyllaceae</taxon>
        <taxon>Hypsizygus</taxon>
    </lineage>
</organism>
<feature type="compositionally biased region" description="Basic residues" evidence="1">
    <location>
        <begin position="305"/>
        <end position="320"/>
    </location>
</feature>
<name>A0A369JD82_HYPMA</name>
<dbReference type="Proteomes" id="UP000076154">
    <property type="component" value="Unassembled WGS sequence"/>
</dbReference>
<feature type="transmembrane region" description="Helical" evidence="2">
    <location>
        <begin position="79"/>
        <end position="103"/>
    </location>
</feature>
<dbReference type="AlphaFoldDB" id="A0A369JD82"/>
<feature type="compositionally biased region" description="Polar residues" evidence="1">
    <location>
        <begin position="272"/>
        <end position="281"/>
    </location>
</feature>
<protein>
    <submittedName>
        <fullName evidence="3">Uncharacterized protein</fullName>
    </submittedName>
</protein>
<evidence type="ECO:0000256" key="1">
    <source>
        <dbReference type="SAM" id="MobiDB-lite"/>
    </source>
</evidence>
<feature type="transmembrane region" description="Helical" evidence="2">
    <location>
        <begin position="31"/>
        <end position="54"/>
    </location>
</feature>
<sequence>MTMPGLYPNRSVPSSPPTTISKPMLDYNRSASLIITVFGAITNFALAVQVLTAWRSLKWEPESEWEASGDSWQVDGVKVIWGLLSAYFASAATVCVVGFMGIIKSKPSLVRFYRDYSIADFSFCTFATALATYAIFHVSTRAAICEELSHHPELLRDLLEMGLNLENCERWLERADLAFVAIMVVVVVIRLHFLLAVSNLYSQLIRIPHLSSYSRSPRFRHEDSNTLQRIFLLPRRMTDDQASHDVDVELVYAPVPLNSLPRELRESATEAWLSQGNPRPESSTSKHSRSGSDSSYSSGDQQERLHRHHRRHSHSHRRQSRSSSATRTGTICLPIIPDEGLLPPSYGDGDAKA</sequence>
<evidence type="ECO:0000313" key="3">
    <source>
        <dbReference type="EMBL" id="RDB19838.1"/>
    </source>
</evidence>
<evidence type="ECO:0000256" key="2">
    <source>
        <dbReference type="SAM" id="Phobius"/>
    </source>
</evidence>
<proteinExistence type="predicted"/>
<keyword evidence="4" id="KW-1185">Reference proteome</keyword>
<comment type="caution">
    <text evidence="3">The sequence shown here is derived from an EMBL/GenBank/DDBJ whole genome shotgun (WGS) entry which is preliminary data.</text>
</comment>
<accession>A0A369JD82</accession>
<feature type="transmembrane region" description="Helical" evidence="2">
    <location>
        <begin position="177"/>
        <end position="201"/>
    </location>
</feature>
<keyword evidence="2" id="KW-0472">Membrane</keyword>
<feature type="transmembrane region" description="Helical" evidence="2">
    <location>
        <begin position="115"/>
        <end position="136"/>
    </location>
</feature>
<evidence type="ECO:0000313" key="4">
    <source>
        <dbReference type="Proteomes" id="UP000076154"/>
    </source>
</evidence>